<protein>
    <submittedName>
        <fullName evidence="4">30S ribosomal protein S17</fullName>
    </submittedName>
</protein>
<dbReference type="InterPro" id="IPR012340">
    <property type="entry name" value="NA-bd_OB-fold"/>
</dbReference>
<gene>
    <name evidence="4" type="primary">rps17</name>
</gene>
<keyword evidence="3" id="KW-0687">Ribonucleoprotein</keyword>
<dbReference type="Pfam" id="PF00366">
    <property type="entry name" value="Ribosomal_S17"/>
    <property type="match status" value="1"/>
</dbReference>
<dbReference type="SUPFAM" id="SSF50249">
    <property type="entry name" value="Nucleic acid-binding proteins"/>
    <property type="match status" value="1"/>
</dbReference>
<evidence type="ECO:0000256" key="3">
    <source>
        <dbReference type="ARBA" id="ARBA00023274"/>
    </source>
</evidence>
<name>A0A5C1H8M3_9APIC</name>
<dbReference type="Gene3D" id="2.40.50.140">
    <property type="entry name" value="Nucleic acid-binding proteins"/>
    <property type="match status" value="1"/>
</dbReference>
<sequence length="82" mass="10131">MQKIYKGFVIKKKQFKLIIVLYSYLIFNKKYNIKIIKYKKYLIEDSKNEAFKGDLILFKKIKSKSKLKIYKLIKIIKKKWYK</sequence>
<dbReference type="EMBL" id="MK573211">
    <property type="protein sequence ID" value="QEM01921.1"/>
    <property type="molecule type" value="Genomic_DNA"/>
</dbReference>
<accession>A0A5C1H8M3</accession>
<reference evidence="4" key="1">
    <citation type="journal article" date="2019" name="Genome Biol. Evol.">
        <title>Nephromyces represents a diverse and novel lineage of the Apicomplexa that has retained apicoplasts.</title>
        <authorList>
            <person name="Munoz-Gomez S.A."/>
            <person name="Durnin K."/>
            <person name="Eme L."/>
            <person name="Paight C."/>
            <person name="Lane C.E."/>
            <person name="Saffo M.B."/>
            <person name="Slamovits C.H."/>
        </authorList>
    </citation>
    <scope>NUCLEOTIDE SEQUENCE</scope>
    <source>
        <strain evidence="4">719</strain>
    </source>
</reference>
<dbReference type="GO" id="GO:0003735">
    <property type="term" value="F:structural constituent of ribosome"/>
    <property type="evidence" value="ECO:0007669"/>
    <property type="project" value="InterPro"/>
</dbReference>
<proteinExistence type="inferred from homology"/>
<dbReference type="AlphaFoldDB" id="A0A5C1H8M3"/>
<dbReference type="GO" id="GO:0005840">
    <property type="term" value="C:ribosome"/>
    <property type="evidence" value="ECO:0007669"/>
    <property type="project" value="UniProtKB-KW"/>
</dbReference>
<dbReference type="GO" id="GO:0006412">
    <property type="term" value="P:translation"/>
    <property type="evidence" value="ECO:0007669"/>
    <property type="project" value="InterPro"/>
</dbReference>
<evidence type="ECO:0000313" key="4">
    <source>
        <dbReference type="EMBL" id="QEM01921.1"/>
    </source>
</evidence>
<organism evidence="4">
    <name type="scientific">Nephromyces sp. ex Molgula occidentalis</name>
    <dbReference type="NCBI Taxonomy" id="2544991"/>
    <lineage>
        <taxon>Eukaryota</taxon>
        <taxon>Sar</taxon>
        <taxon>Alveolata</taxon>
        <taxon>Apicomplexa</taxon>
        <taxon>Aconoidasida</taxon>
        <taxon>Nephromycida</taxon>
        <taxon>Nephromyces</taxon>
    </lineage>
</organism>
<comment type="similarity">
    <text evidence="1">Belongs to the universal ribosomal protein uS17 family.</text>
</comment>
<keyword evidence="2 4" id="KW-0689">Ribosomal protein</keyword>
<dbReference type="InterPro" id="IPR000266">
    <property type="entry name" value="Ribosomal_uS17"/>
</dbReference>
<evidence type="ECO:0000256" key="2">
    <source>
        <dbReference type="ARBA" id="ARBA00022980"/>
    </source>
</evidence>
<evidence type="ECO:0000256" key="1">
    <source>
        <dbReference type="ARBA" id="ARBA00010254"/>
    </source>
</evidence>
<dbReference type="GO" id="GO:1990904">
    <property type="term" value="C:ribonucleoprotein complex"/>
    <property type="evidence" value="ECO:0007669"/>
    <property type="project" value="UniProtKB-KW"/>
</dbReference>